<dbReference type="Gene3D" id="1.10.150.130">
    <property type="match status" value="1"/>
</dbReference>
<dbReference type="Gene3D" id="3.30.160.390">
    <property type="entry name" value="Integrase, DNA-binding domain"/>
    <property type="match status" value="1"/>
</dbReference>
<keyword evidence="3" id="KW-0238">DNA-binding</keyword>
<dbReference type="Pfam" id="PF00589">
    <property type="entry name" value="Phage_integrase"/>
    <property type="match status" value="1"/>
</dbReference>
<dbReference type="EMBL" id="QZWB01000017">
    <property type="protein sequence ID" value="RJT44177.1"/>
    <property type="molecule type" value="Genomic_DNA"/>
</dbReference>
<dbReference type="InterPro" id="IPR025166">
    <property type="entry name" value="Integrase_DNA_bind_dom"/>
</dbReference>
<dbReference type="Pfam" id="PF13356">
    <property type="entry name" value="Arm-DNA-bind_3"/>
    <property type="match status" value="1"/>
</dbReference>
<evidence type="ECO:0000256" key="2">
    <source>
        <dbReference type="ARBA" id="ARBA00022908"/>
    </source>
</evidence>
<evidence type="ECO:0000256" key="3">
    <source>
        <dbReference type="ARBA" id="ARBA00023125"/>
    </source>
</evidence>
<dbReference type="PROSITE" id="PS51898">
    <property type="entry name" value="TYR_RECOMBINASE"/>
    <property type="match status" value="1"/>
</dbReference>
<dbReference type="SUPFAM" id="SSF56349">
    <property type="entry name" value="DNA breaking-rejoining enzymes"/>
    <property type="match status" value="1"/>
</dbReference>
<sequence length="449" mass="51668">MFIKIPHYPPIWLYPRLYPYMRYLMGKLNPKKIEHEKSNGKERRLPDGDGLFLRIRPSEAKSWLFCYRLGTDRKWLQMTLGSLSDLSLKAARETILELRKLVAKGIDPRNARAAIKAENINAMSMQGLFDVWIDFTKMAKEVSPTWIKRHEDRWRIHLKSVLGNILARDVTRSHLATALDAMTRKGIKEETRKALTTLNLMLDYGLTRHMIEQNPARMLKPKDFAATANRPRDRVLSLTELNRLWQALDLEEKNTSSTLSFVTVAAIKLLILTGARRGEVAGMRWSELDLQAQEWKLPSTRTKNNKAHTVYLSSMAVNILTALKERSLSSLWVFDTGRYQEGGHIHEDTLTGVISRLRGTTKGSKKRKEDNASLADLDHFTIHDIRRSAATAWGEHLKISPHIIEKMLNHQPLNKLEAIYQRAVYSNEQKEGWLAWGDIVQKYIATPNK</sequence>
<keyword evidence="4" id="KW-0233">DNA recombination</keyword>
<evidence type="ECO:0000313" key="6">
    <source>
        <dbReference type="EMBL" id="RJT44177.1"/>
    </source>
</evidence>
<dbReference type="InterPro" id="IPR011010">
    <property type="entry name" value="DNA_brk_join_enz"/>
</dbReference>
<comment type="caution">
    <text evidence="6">The sequence shown here is derived from an EMBL/GenBank/DDBJ whole genome shotgun (WGS) entry which is preliminary data.</text>
</comment>
<reference evidence="6 7" key="1">
    <citation type="submission" date="2018-09" db="EMBL/GenBank/DDBJ databases">
        <title>Draft genome sequences of Legionella taurinensis isolated from water samples.</title>
        <authorList>
            <person name="Chakeri A."/>
            <person name="Allerberger F."/>
            <person name="Kundi M."/>
            <person name="Ruppitsch W."/>
            <person name="Schmid D."/>
        </authorList>
    </citation>
    <scope>NUCLEOTIDE SEQUENCE [LARGE SCALE GENOMIC DNA]</scope>
    <source>
        <strain evidence="6 7">4570-18-6</strain>
    </source>
</reference>
<evidence type="ECO:0000259" key="5">
    <source>
        <dbReference type="PROSITE" id="PS51898"/>
    </source>
</evidence>
<dbReference type="Gene3D" id="1.10.443.10">
    <property type="entry name" value="Intergrase catalytic core"/>
    <property type="match status" value="1"/>
</dbReference>
<dbReference type="GO" id="GO:0006310">
    <property type="term" value="P:DNA recombination"/>
    <property type="evidence" value="ECO:0007669"/>
    <property type="project" value="UniProtKB-KW"/>
</dbReference>
<dbReference type="InterPro" id="IPR050808">
    <property type="entry name" value="Phage_Integrase"/>
</dbReference>
<dbReference type="GO" id="GO:0015074">
    <property type="term" value="P:DNA integration"/>
    <property type="evidence" value="ECO:0007669"/>
    <property type="project" value="UniProtKB-KW"/>
</dbReference>
<dbReference type="InterPro" id="IPR038488">
    <property type="entry name" value="Integrase_DNA-bd_sf"/>
</dbReference>
<dbReference type="PANTHER" id="PTHR30629:SF2">
    <property type="entry name" value="PROPHAGE INTEGRASE INTS-RELATED"/>
    <property type="match status" value="1"/>
</dbReference>
<dbReference type="PANTHER" id="PTHR30629">
    <property type="entry name" value="PROPHAGE INTEGRASE"/>
    <property type="match status" value="1"/>
</dbReference>
<keyword evidence="2" id="KW-0229">DNA integration</keyword>
<accession>A0A3A5LL10</accession>
<dbReference type="InterPro" id="IPR010998">
    <property type="entry name" value="Integrase_recombinase_N"/>
</dbReference>
<feature type="domain" description="Tyr recombinase" evidence="5">
    <location>
        <begin position="231"/>
        <end position="434"/>
    </location>
</feature>
<name>A0A3A5LL10_9GAMM</name>
<evidence type="ECO:0000256" key="4">
    <source>
        <dbReference type="ARBA" id="ARBA00023172"/>
    </source>
</evidence>
<evidence type="ECO:0000256" key="1">
    <source>
        <dbReference type="ARBA" id="ARBA00008857"/>
    </source>
</evidence>
<protein>
    <submittedName>
        <fullName evidence="6">DUF4102 domain-containing protein</fullName>
    </submittedName>
</protein>
<dbReference type="InterPro" id="IPR002104">
    <property type="entry name" value="Integrase_catalytic"/>
</dbReference>
<dbReference type="GO" id="GO:0003677">
    <property type="term" value="F:DNA binding"/>
    <property type="evidence" value="ECO:0007669"/>
    <property type="project" value="UniProtKB-KW"/>
</dbReference>
<organism evidence="6 7">
    <name type="scientific">Legionella taurinensis</name>
    <dbReference type="NCBI Taxonomy" id="70611"/>
    <lineage>
        <taxon>Bacteria</taxon>
        <taxon>Pseudomonadati</taxon>
        <taxon>Pseudomonadota</taxon>
        <taxon>Gammaproteobacteria</taxon>
        <taxon>Legionellales</taxon>
        <taxon>Legionellaceae</taxon>
        <taxon>Legionella</taxon>
    </lineage>
</organism>
<gene>
    <name evidence="6" type="ORF">D6J04_13070</name>
</gene>
<evidence type="ECO:0000313" key="7">
    <source>
        <dbReference type="Proteomes" id="UP000270757"/>
    </source>
</evidence>
<dbReference type="InterPro" id="IPR013762">
    <property type="entry name" value="Integrase-like_cat_sf"/>
</dbReference>
<dbReference type="AlphaFoldDB" id="A0A3A5LL10"/>
<dbReference type="CDD" id="cd00801">
    <property type="entry name" value="INT_P4_C"/>
    <property type="match status" value="1"/>
</dbReference>
<comment type="similarity">
    <text evidence="1">Belongs to the 'phage' integrase family.</text>
</comment>
<dbReference type="Proteomes" id="UP000270757">
    <property type="component" value="Unassembled WGS sequence"/>
</dbReference>
<proteinExistence type="inferred from homology"/>